<dbReference type="InterPro" id="IPR011333">
    <property type="entry name" value="SKP1/BTB/POZ_sf"/>
</dbReference>
<dbReference type="GeneID" id="39596543"/>
<keyword evidence="4" id="KW-1185">Reference proteome</keyword>
<feature type="region of interest" description="Disordered" evidence="1">
    <location>
        <begin position="387"/>
        <end position="475"/>
    </location>
</feature>
<feature type="domain" description="BTB" evidence="2">
    <location>
        <begin position="15"/>
        <end position="73"/>
    </location>
</feature>
<dbReference type="PANTHER" id="PTHR38119">
    <property type="entry name" value="BTB DOMAIN-CONTAINING PROTEIN-RELATED"/>
    <property type="match status" value="1"/>
</dbReference>
<sequence>MEHADTSSFPIFTDGDVTLVVSSEHIYRLHASVLRRCSGFFASVLTENHAAKLSTQAKRAGNTLRFHLQLTYSPAKPNGVFQMKELDKFGRAPKARMSFPYISGGFPSDMAAKHWNNLLGAFYNRTVDISDIDMANVLRSCVGLLETAESVEASEIIRQSIDIALLRQGQTLWRSIASQPIPWANLGDRIHSPTIFRDAVIHVVGKWNSLTKEQRAVLYPNVRKLCEKKYNALQLKMQAIELRIMGHYPAFLQRRPSENIYRATYANDVYMWMAVCFYRQWYCQQAMEGRTRAAKDGGAAFFRAIGAAGRSYLTTQDQARFHLYFPMSSKAMSILQKNLDALKADVKPLVADLLVDNSQLDTTEYGQLPHLTCCDVKQSEMVWTMPESLENPSGDEELTDRDAENEPDDDGSEHILVSPQPKVERDSEHGENEPPTGTGSLADGSSSGDDDDEEMDEASDEDDDGEDDDEEKVFL</sequence>
<dbReference type="Proteomes" id="UP000283841">
    <property type="component" value="Unassembled WGS sequence"/>
</dbReference>
<protein>
    <recommendedName>
        <fullName evidence="2">BTB domain-containing protein</fullName>
    </recommendedName>
</protein>
<feature type="compositionally biased region" description="Acidic residues" evidence="1">
    <location>
        <begin position="393"/>
        <end position="411"/>
    </location>
</feature>
<name>A0A443HQ89_BYSSP</name>
<dbReference type="EMBL" id="RCNU01000008">
    <property type="protein sequence ID" value="RWQ93986.1"/>
    <property type="molecule type" value="Genomic_DNA"/>
</dbReference>
<reference evidence="3 4" key="1">
    <citation type="journal article" date="2018" name="Front. Microbiol.">
        <title>Genomic and genetic insights into a cosmopolitan fungus, Paecilomyces variotii (Eurotiales).</title>
        <authorList>
            <person name="Urquhart A.S."/>
            <person name="Mondo S.J."/>
            <person name="Makela M.R."/>
            <person name="Hane J.K."/>
            <person name="Wiebenga A."/>
            <person name="He G."/>
            <person name="Mihaltcheva S."/>
            <person name="Pangilinan J."/>
            <person name="Lipzen A."/>
            <person name="Barry K."/>
            <person name="de Vries R.P."/>
            <person name="Grigoriev I.V."/>
            <person name="Idnurm A."/>
        </authorList>
    </citation>
    <scope>NUCLEOTIDE SEQUENCE [LARGE SCALE GENOMIC DNA]</scope>
    <source>
        <strain evidence="3 4">CBS 101075</strain>
    </source>
</reference>
<evidence type="ECO:0000313" key="3">
    <source>
        <dbReference type="EMBL" id="RWQ93986.1"/>
    </source>
</evidence>
<dbReference type="PROSITE" id="PS50097">
    <property type="entry name" value="BTB"/>
    <property type="match status" value="1"/>
</dbReference>
<dbReference type="STRING" id="264951.A0A443HQ89"/>
<dbReference type="RefSeq" id="XP_028483631.1">
    <property type="nucleotide sequence ID" value="XM_028627266.1"/>
</dbReference>
<evidence type="ECO:0000313" key="4">
    <source>
        <dbReference type="Proteomes" id="UP000283841"/>
    </source>
</evidence>
<evidence type="ECO:0000259" key="2">
    <source>
        <dbReference type="PROSITE" id="PS50097"/>
    </source>
</evidence>
<feature type="compositionally biased region" description="Basic and acidic residues" evidence="1">
    <location>
        <begin position="422"/>
        <end position="432"/>
    </location>
</feature>
<feature type="compositionally biased region" description="Acidic residues" evidence="1">
    <location>
        <begin position="448"/>
        <end position="475"/>
    </location>
</feature>
<evidence type="ECO:0000256" key="1">
    <source>
        <dbReference type="SAM" id="MobiDB-lite"/>
    </source>
</evidence>
<organism evidence="3 4">
    <name type="scientific">Byssochlamys spectabilis</name>
    <name type="common">Paecilomyces variotii</name>
    <dbReference type="NCBI Taxonomy" id="264951"/>
    <lineage>
        <taxon>Eukaryota</taxon>
        <taxon>Fungi</taxon>
        <taxon>Dikarya</taxon>
        <taxon>Ascomycota</taxon>
        <taxon>Pezizomycotina</taxon>
        <taxon>Eurotiomycetes</taxon>
        <taxon>Eurotiomycetidae</taxon>
        <taxon>Eurotiales</taxon>
        <taxon>Thermoascaceae</taxon>
        <taxon>Paecilomyces</taxon>
    </lineage>
</organism>
<dbReference type="Gene3D" id="3.30.710.10">
    <property type="entry name" value="Potassium Channel Kv1.1, Chain A"/>
    <property type="match status" value="1"/>
</dbReference>
<dbReference type="PANTHER" id="PTHR38119:SF2">
    <property type="entry name" value="TRANSCRIPTION FACTOR DOMAIN-CONTAINING PROTEIN"/>
    <property type="match status" value="1"/>
</dbReference>
<accession>A0A443HQ89</accession>
<comment type="caution">
    <text evidence="3">The sequence shown here is derived from an EMBL/GenBank/DDBJ whole genome shotgun (WGS) entry which is preliminary data.</text>
</comment>
<dbReference type="VEuPathDB" id="FungiDB:C8Q69DRAFT_312112"/>
<proteinExistence type="predicted"/>
<dbReference type="InterPro" id="IPR000210">
    <property type="entry name" value="BTB/POZ_dom"/>
</dbReference>
<gene>
    <name evidence="3" type="ORF">C8Q69DRAFT_312112</name>
</gene>
<dbReference type="AlphaFoldDB" id="A0A443HQ89"/>